<dbReference type="SUPFAM" id="SSF52540">
    <property type="entry name" value="P-loop containing nucleoside triphosphate hydrolases"/>
    <property type="match status" value="1"/>
</dbReference>
<protein>
    <submittedName>
        <fullName evidence="2">Tetratricopeptide repeat protein</fullName>
    </submittedName>
</protein>
<gene>
    <name evidence="2" type="ORF">DFJ67_6770</name>
</gene>
<dbReference type="EMBL" id="QUMQ01000001">
    <property type="protein sequence ID" value="REG00713.1"/>
    <property type="molecule type" value="Genomic_DNA"/>
</dbReference>
<feature type="compositionally biased region" description="Polar residues" evidence="1">
    <location>
        <begin position="1"/>
        <end position="19"/>
    </location>
</feature>
<dbReference type="SMART" id="SM00028">
    <property type="entry name" value="TPR"/>
    <property type="match status" value="6"/>
</dbReference>
<reference evidence="2 3" key="1">
    <citation type="submission" date="2018-08" db="EMBL/GenBank/DDBJ databases">
        <title>Sequencing the genomes of 1000 actinobacteria strains.</title>
        <authorList>
            <person name="Klenk H.-P."/>
        </authorList>
    </citation>
    <scope>NUCLEOTIDE SEQUENCE [LARGE SCALE GENOMIC DNA]</scope>
    <source>
        <strain evidence="2 3">DSM 44099</strain>
    </source>
</reference>
<dbReference type="OrthoDB" id="3218567at2"/>
<dbReference type="InterPro" id="IPR027417">
    <property type="entry name" value="P-loop_NTPase"/>
</dbReference>
<dbReference type="PANTHER" id="PTHR19959:SF119">
    <property type="entry name" value="FUNGAL LIPASE-LIKE DOMAIN-CONTAINING PROTEIN"/>
    <property type="match status" value="1"/>
</dbReference>
<dbReference type="SUPFAM" id="SSF48452">
    <property type="entry name" value="TPR-like"/>
    <property type="match status" value="2"/>
</dbReference>
<organism evidence="2 3">
    <name type="scientific">Asanoa ferruginea</name>
    <dbReference type="NCBI Taxonomy" id="53367"/>
    <lineage>
        <taxon>Bacteria</taxon>
        <taxon>Bacillati</taxon>
        <taxon>Actinomycetota</taxon>
        <taxon>Actinomycetes</taxon>
        <taxon>Micromonosporales</taxon>
        <taxon>Micromonosporaceae</taxon>
        <taxon>Asanoa</taxon>
    </lineage>
</organism>
<evidence type="ECO:0000313" key="2">
    <source>
        <dbReference type="EMBL" id="REG00713.1"/>
    </source>
</evidence>
<evidence type="ECO:0000313" key="3">
    <source>
        <dbReference type="Proteomes" id="UP000256913"/>
    </source>
</evidence>
<dbReference type="Pfam" id="PF13181">
    <property type="entry name" value="TPR_8"/>
    <property type="match status" value="1"/>
</dbReference>
<dbReference type="InterPro" id="IPR019734">
    <property type="entry name" value="TPR_rpt"/>
</dbReference>
<comment type="caution">
    <text evidence="2">The sequence shown here is derived from an EMBL/GenBank/DDBJ whole genome shotgun (WGS) entry which is preliminary data.</text>
</comment>
<dbReference type="Gene3D" id="1.25.40.10">
    <property type="entry name" value="Tetratricopeptide repeat domain"/>
    <property type="match status" value="3"/>
</dbReference>
<proteinExistence type="predicted"/>
<sequence length="951" mass="104964">MTEFADTSPNALPSGQGSEVRNEARDQGQVFSVQHGDQYVFVHQGSPPYVLIPHDPTPPPARSRSERQPSWLLAARSRLVPWWSGRDDVLEKMYKWLDDPRMSIGVRLLYGPGGQGKTRLAGKLAELSASAGWTVAEASSIKLLGLTDDIVGEQQLSVTGRGLLIVVDYGERWPTNDLRTLIVQHRRLVRVPLRVLVLARPAGLWWQSIVDTLDHFSDPEIHADAFALPPMAESRHAREEVFNSARDAFAEALRVRASDIRAPDDLDRREFRLLLAIHMAALASVHAHLSGERLPTDPDGLSAYLLRRERQEWEAIHARDPNFTEPAVMAQATFLATLTRSVSYEDGLSLLSRTHVATAVETGAKVLRDHAICYPPAAPGMVLEPLFPDRLGEDFIALQMPGHDVSYPIDAHWTPTAIDWLLDLPETQQPTGHAPEIMTVLVEVARRWPHIARDHLWPALRLRPSLATAAGPAALTRLLTIPEIDYVALAAISDYMTDPDIELYESAARIEEVVAEHRLAQKIRPADRANALLNLGRKRLDAGYVEEAYEATSAAIKLYNELNRPPADYAAELGNALTQAGIELLKLGRLAEARDVSSRTIEMLQHSAFPQAETAVALGQSFTTLGSALHDLGELEGGLEAFTEALRIRRGLGASVSNSQTLVAAALLNISILLQDQSRWDDSKSHAAESIRLYREAIGAGHRGGGRIGLARSLHSLARARWFLGEADESIKLIREAVEVSLDLAEFNHETAEELGGRVRFFRACLDDAGRVGDASALTEKAIQLFEMLANDHGLPAASNSLGQLLGSVGRHEEAVIYSRRALADFRRSANEHSPRDSTEMAMTLLSLNLDLWKLGRERESHEAIQQLLDVCREHDAAEYTKDLDYLCHHLTSTGQYETALAVVAEYAGILQTLVARGADEYRPQLAAARELRVEVLGWLGRQREVGTDTP</sequence>
<dbReference type="PANTHER" id="PTHR19959">
    <property type="entry name" value="KINESIN LIGHT CHAIN"/>
    <property type="match status" value="1"/>
</dbReference>
<accession>A0A3D9ZW21</accession>
<dbReference type="InterPro" id="IPR011990">
    <property type="entry name" value="TPR-like_helical_dom_sf"/>
</dbReference>
<dbReference type="Proteomes" id="UP000256913">
    <property type="component" value="Unassembled WGS sequence"/>
</dbReference>
<keyword evidence="3" id="KW-1185">Reference proteome</keyword>
<dbReference type="Gene3D" id="3.40.50.300">
    <property type="entry name" value="P-loop containing nucleotide triphosphate hydrolases"/>
    <property type="match status" value="1"/>
</dbReference>
<feature type="region of interest" description="Disordered" evidence="1">
    <location>
        <begin position="1"/>
        <end position="25"/>
    </location>
</feature>
<name>A0A3D9ZW21_9ACTN</name>
<dbReference type="AlphaFoldDB" id="A0A3D9ZW21"/>
<dbReference type="Pfam" id="PF13374">
    <property type="entry name" value="TPR_10"/>
    <property type="match status" value="1"/>
</dbReference>
<evidence type="ECO:0000256" key="1">
    <source>
        <dbReference type="SAM" id="MobiDB-lite"/>
    </source>
</evidence>